<evidence type="ECO:0000256" key="6">
    <source>
        <dbReference type="ARBA" id="ARBA00022669"/>
    </source>
</evidence>
<evidence type="ECO:0000313" key="22">
    <source>
        <dbReference type="EMBL" id="EXK81320.1"/>
    </source>
</evidence>
<evidence type="ECO:0000256" key="5">
    <source>
        <dbReference type="ARBA" id="ARBA00022525"/>
    </source>
</evidence>
<dbReference type="InterPro" id="IPR001579">
    <property type="entry name" value="Glyco_hydro_18_chit_AS"/>
</dbReference>
<feature type="region of interest" description="Disordered" evidence="16">
    <location>
        <begin position="1886"/>
        <end position="1937"/>
    </location>
</feature>
<dbReference type="Gene3D" id="3.10.350.10">
    <property type="entry name" value="LysM domain"/>
    <property type="match status" value="2"/>
</dbReference>
<feature type="compositionally biased region" description="Low complexity" evidence="16">
    <location>
        <begin position="1316"/>
        <end position="1333"/>
    </location>
</feature>
<comment type="catalytic activity">
    <reaction evidence="1">
        <text>Random endo-hydrolysis of N-acetyl-beta-D-glucosaminide (1-&gt;4)-beta-linkages in chitin and chitodextrins.</text>
        <dbReference type="EC" id="3.2.1.14"/>
    </reaction>
</comment>
<dbReference type="Pfam" id="PF00704">
    <property type="entry name" value="Glyco_hydro_18"/>
    <property type="match status" value="1"/>
</dbReference>
<dbReference type="GO" id="GO:0006032">
    <property type="term" value="P:chitin catabolic process"/>
    <property type="evidence" value="ECO:0007669"/>
    <property type="project" value="UniProtKB-KW"/>
</dbReference>
<evidence type="ECO:0000259" key="19">
    <source>
        <dbReference type="PROSITE" id="PS50941"/>
    </source>
</evidence>
<dbReference type="GO" id="GO:0008061">
    <property type="term" value="F:chitin binding"/>
    <property type="evidence" value="ECO:0007669"/>
    <property type="project" value="UniProtKB-UniRule"/>
</dbReference>
<keyword evidence="12" id="KW-0624">Polysaccharide degradation</keyword>
<evidence type="ECO:0000259" key="20">
    <source>
        <dbReference type="PROSITE" id="PS51782"/>
    </source>
</evidence>
<dbReference type="InterPro" id="IPR036861">
    <property type="entry name" value="Endochitinase-like_sf"/>
</dbReference>
<dbReference type="OrthoDB" id="73875at2759"/>
<comment type="similarity">
    <text evidence="13">Belongs to the secreted LysM effector family.</text>
</comment>
<dbReference type="PROSITE" id="PS50941">
    <property type="entry name" value="CHIT_BIND_I_2"/>
    <property type="match status" value="1"/>
</dbReference>
<feature type="domain" description="GH18" evidence="21">
    <location>
        <begin position="487"/>
        <end position="849"/>
    </location>
</feature>
<dbReference type="CDD" id="cd02878">
    <property type="entry name" value="GH18_zymocin_alpha"/>
    <property type="match status" value="1"/>
</dbReference>
<feature type="compositionally biased region" description="Polar residues" evidence="16">
    <location>
        <begin position="1980"/>
        <end position="1992"/>
    </location>
</feature>
<evidence type="ECO:0000256" key="17">
    <source>
        <dbReference type="SAM" id="Phobius"/>
    </source>
</evidence>
<keyword evidence="17" id="KW-1133">Transmembrane helix</keyword>
<dbReference type="SUPFAM" id="SSF57016">
    <property type="entry name" value="Plant lectins/antimicrobial peptides"/>
    <property type="match status" value="1"/>
</dbReference>
<protein>
    <recommendedName>
        <fullName evidence="4">chitinase</fullName>
        <ecNumber evidence="4">3.2.1.14</ecNumber>
    </recommendedName>
</protein>
<feature type="compositionally biased region" description="Basic and acidic residues" evidence="16">
    <location>
        <begin position="1996"/>
        <end position="2005"/>
    </location>
</feature>
<organism evidence="22 23">
    <name type="scientific">Fusarium oxysporum f. sp. raphani 54005</name>
    <dbReference type="NCBI Taxonomy" id="1089458"/>
    <lineage>
        <taxon>Eukaryota</taxon>
        <taxon>Fungi</taxon>
        <taxon>Dikarya</taxon>
        <taxon>Ascomycota</taxon>
        <taxon>Pezizomycotina</taxon>
        <taxon>Sordariomycetes</taxon>
        <taxon>Hypocreomycetidae</taxon>
        <taxon>Hypocreales</taxon>
        <taxon>Nectriaceae</taxon>
        <taxon>Fusarium</taxon>
        <taxon>Fusarium oxysporum species complex</taxon>
    </lineage>
</organism>
<dbReference type="GO" id="GO:0000272">
    <property type="term" value="P:polysaccharide catabolic process"/>
    <property type="evidence" value="ECO:0007669"/>
    <property type="project" value="UniProtKB-KW"/>
</dbReference>
<feature type="signal peptide" evidence="18">
    <location>
        <begin position="1"/>
        <end position="22"/>
    </location>
</feature>
<feature type="transmembrane region" description="Helical" evidence="17">
    <location>
        <begin position="1784"/>
        <end position="1807"/>
    </location>
</feature>
<proteinExistence type="inferred from homology"/>
<feature type="region of interest" description="Disordered" evidence="16">
    <location>
        <begin position="1310"/>
        <end position="1372"/>
    </location>
</feature>
<evidence type="ECO:0000259" key="21">
    <source>
        <dbReference type="PROSITE" id="PS51910"/>
    </source>
</evidence>
<comment type="subcellular location">
    <subcellularLocation>
        <location evidence="2">Secreted</location>
    </subcellularLocation>
</comment>
<dbReference type="InterPro" id="IPR011583">
    <property type="entry name" value="Chitinase_II/V-like_cat"/>
</dbReference>
<dbReference type="eggNOG" id="KOG2806">
    <property type="taxonomic scope" value="Eukaryota"/>
</dbReference>
<keyword evidence="11 15" id="KW-0326">Glycosidase</keyword>
<feature type="transmembrane region" description="Helical" evidence="17">
    <location>
        <begin position="1602"/>
        <end position="1622"/>
    </location>
</feature>
<keyword evidence="5" id="KW-0964">Secreted</keyword>
<dbReference type="SMART" id="SM00257">
    <property type="entry name" value="LysM"/>
    <property type="match status" value="2"/>
</dbReference>
<reference evidence="22 23" key="1">
    <citation type="submission" date="2011-11" db="EMBL/GenBank/DDBJ databases">
        <title>The Genome Sequence of Fusarium oxysporum PHW815.</title>
        <authorList>
            <consortium name="The Broad Institute Genome Sequencing Platform"/>
            <person name="Ma L.-J."/>
            <person name="Gale L.R."/>
            <person name="Schwartz D.C."/>
            <person name="Zhou S."/>
            <person name="Corby-Kistler H."/>
            <person name="Young S.K."/>
            <person name="Zeng Q."/>
            <person name="Gargeya S."/>
            <person name="Fitzgerald M."/>
            <person name="Haas B."/>
            <person name="Abouelleil A."/>
            <person name="Alvarado L."/>
            <person name="Arachchi H.M."/>
            <person name="Berlin A."/>
            <person name="Brown A."/>
            <person name="Chapman S.B."/>
            <person name="Chen Z."/>
            <person name="Dunbar C."/>
            <person name="Freedman E."/>
            <person name="Gearin G."/>
            <person name="Goldberg J."/>
            <person name="Griggs A."/>
            <person name="Gujja S."/>
            <person name="Heiman D."/>
            <person name="Howarth C."/>
            <person name="Larson L."/>
            <person name="Lui A."/>
            <person name="MacDonald P.J.P."/>
            <person name="Montmayeur A."/>
            <person name="Murphy C."/>
            <person name="Neiman D."/>
            <person name="Pearson M."/>
            <person name="Priest M."/>
            <person name="Roberts A."/>
            <person name="Saif S."/>
            <person name="Shea T."/>
            <person name="Shenoy N."/>
            <person name="Sisk P."/>
            <person name="Stolte C."/>
            <person name="Sykes S."/>
            <person name="Wortman J."/>
            <person name="Nusbaum C."/>
            <person name="Birren B."/>
        </authorList>
    </citation>
    <scope>NUCLEOTIDE SEQUENCE [LARGE SCALE GENOMIC DNA]</scope>
    <source>
        <strain evidence="22 23">54005</strain>
    </source>
</reference>
<feature type="disulfide bond" evidence="14">
    <location>
        <begin position="469"/>
        <end position="473"/>
    </location>
</feature>
<keyword evidence="17" id="KW-0472">Membrane</keyword>
<keyword evidence="18" id="KW-0732">Signal</keyword>
<evidence type="ECO:0000313" key="23">
    <source>
        <dbReference type="Proteomes" id="UP000030663"/>
    </source>
</evidence>
<evidence type="ECO:0000256" key="2">
    <source>
        <dbReference type="ARBA" id="ARBA00004613"/>
    </source>
</evidence>
<evidence type="ECO:0000256" key="16">
    <source>
        <dbReference type="SAM" id="MobiDB-lite"/>
    </source>
</evidence>
<dbReference type="Pfam" id="PF01476">
    <property type="entry name" value="LysM"/>
    <property type="match status" value="2"/>
</dbReference>
<dbReference type="PROSITE" id="PS01095">
    <property type="entry name" value="GH18_1"/>
    <property type="match status" value="1"/>
</dbReference>
<dbReference type="Gene3D" id="3.10.50.10">
    <property type="match status" value="1"/>
</dbReference>
<dbReference type="SMR" id="X0BGQ5"/>
<evidence type="ECO:0000256" key="1">
    <source>
        <dbReference type="ARBA" id="ARBA00000822"/>
    </source>
</evidence>
<feature type="transmembrane region" description="Helical" evidence="17">
    <location>
        <begin position="1813"/>
        <end position="1832"/>
    </location>
</feature>
<dbReference type="InterPro" id="IPR036779">
    <property type="entry name" value="LysM_dom_sf"/>
</dbReference>
<evidence type="ECO:0000256" key="12">
    <source>
        <dbReference type="ARBA" id="ARBA00023326"/>
    </source>
</evidence>
<feature type="transmembrane region" description="Helical" evidence="17">
    <location>
        <begin position="1642"/>
        <end position="1664"/>
    </location>
</feature>
<dbReference type="SMART" id="SM00636">
    <property type="entry name" value="Glyco_18"/>
    <property type="match status" value="1"/>
</dbReference>
<sequence>MRIFTFIAAVLSTVFTIYPAFASGTAAPQLNSCPPLIDEAGVDSSNWTLFTNLDEALACNHKPRLLDFTIHYPLRPSGPGNVLRACTSYQGETLNLTSVVSTSSLARNNQTKSKLELVWDDTDEKVIMPQAITALKELQSFLLTEGSKDRQSIFSQYGDTSVGLYIGDKVVPSSVANVVIEALVKRLRESGMPRRLGVQLCGDGRNSDYTSGIIIDTKPGPASLINAQVAVSGWSNATCIDGFQHSSNFGSFLIETIKEDTAVSRPSNSTAPKLAKRAECKTIQVKSGDGCGDLAQRCGIKAADFTKYNSQTKNLCSTLIDGQHVCCSSGDLPDFRPKPKPDGSCATYTVESGDFCNKIAAANSLKVEDIESFNKNTWGWSGCKLLFDKAVICLSKGDPPMPNPIANAECGPQKPGTKKPENGKDLADLNPCPLNACCNIWGQCGVTADFCKNTTLGAPGTAKPGTNGCISNCGTDIVNNKSPPSSFISVGYFEAWNQDRPCLWMDVSELEKRSELTHVHFSFARLTDSFEVDISHVSYQFNKFKKLKGPKRILAFGGWVDSTHPTKYHILRNAVKMENRLQVAKNIAAFVKKHDLDGVDIDWEYPGAPDIPDIPKADEEDGKNYLGLLTLLKGQLGGLSLSIAAPASFWYLKPYPINNIAKVVDYIIYMTYDLHGQWDYDNKWASPGCPKGNCLRSHVNLTETMGALAMITKAGVPSTKVIVGVTSYGRSFKMAKKGCVGPMCTFLGSSTESLARKGVCTGESGYISNAEIENIANKQATWWIDESDSDILVYNDTEWVAYMSDSTKKRRISKYQGLNFGGVTDWAVDLQKFGKLEDSNLIEIIDKDGKCKWKTKDGFSCLDKAVIESDMNPQDRWNGVRAPCAWRDMASSWVDKRSSQNINVTGKENANKFSRHVSDLADGYEKFDCASFSVGVNGCEQEDKCEDTRDSGPAGYFILNSFTSIHTTFKSLWQTVDKVENGMQSKLDQLVETFAPDVDESSEFNLIADFLGIAVGMFAAPFFNKSKLLKRNLYFMKTKDSPTADIKDLIANTASWGATLAKDIQNSKRETPKSKVAGKLSEISDLWTESIEAFTEKAFRGDDESVDYIGDLIADGKFNNDEVTFDMSDLRKQLRKVFFAVLIPEAWKVGAGYAPAFVMDSGYDCNAVGPLDYEYIAPSTGEEMGYCYQGRRYYLLAPNGRERNCDPQVPGGTGGNPTDCKPNYFTAPQGIENLDPKNQDTYDWGGITAQDLVAGAVEGWKANKEKNGGGFLDLTKTSNYDFLLDDNSDEVNIRLPGFIQIPYGGHNGNWNSTAHGGSKPSPNGGSKSGSKCGSSGGSQTRSNGGSSFGSSFGSNQGPNGSNGSGSKNTQPSIVPVISGADIDVPSLRNSIDFQVLGRLVGKLENFSSNCPLPITDTLTPIGQTRLSSYHLLYSFQSTHQFQTLESTFRFRQADGQELDCGRAKITPDLGDSISAVLTFVPLAILIVVTLSSWRVNQSSLTYSHGLNASSLWSVVLDVTSYLRYLQFAFIAALMSIEYPGFFVPAVSKLSWASLLYWSGPFSNGYMYEGPTGGMYASNASYGLGFMTQMLRYPNMLNTLANSLINLIILTSPIFFLLLISFWTFSRSSSVHSLPFLSILQKAAWTTIGVALCFFSMPLLSYISYDLILIGYLPNYRIGLAVVMLLIILGAGHFLVQVLDDQAGDQLKPPRASRLETNNPNVNFHTLWRLLSRHIPHTMPLLQAIGVGGLQDFPLAQLFMLIACEIFISISHLNSERSMLVKTPTTIYISAMRLILLFLTSIFAMPITEGTRQWIGYVVLILHGLVILAGFFIKHAWMLYKTVFTGEAIDRDSSSHTTGGDSNLVPSIHMDSLDTHSTADLLEYRQAPSREPSTRDFQPDPSTFYRPPRSGATSSAYHAPRPAAVLTNPRSPATDNSSPSIGHFSIDLALSEVAFQPGIDYSFRESDRFYGIDEERVFVSSTSTPDVDTNPGPSSGMRHDETDRSQLKNKLMAGLTNAFTKPRPKAHEKGFQVKRPPRPP</sequence>
<evidence type="ECO:0000256" key="10">
    <source>
        <dbReference type="ARBA" id="ARBA00023277"/>
    </source>
</evidence>
<keyword evidence="7 15" id="KW-0378">Hydrolase</keyword>
<dbReference type="PANTHER" id="PTHR47700:SF2">
    <property type="entry name" value="CHITINASE"/>
    <property type="match status" value="1"/>
</dbReference>
<evidence type="ECO:0000256" key="4">
    <source>
        <dbReference type="ARBA" id="ARBA00012729"/>
    </source>
</evidence>
<dbReference type="InterPro" id="IPR001223">
    <property type="entry name" value="Glyco_hydro18_cat"/>
</dbReference>
<feature type="transmembrane region" description="Helical" evidence="17">
    <location>
        <begin position="1571"/>
        <end position="1590"/>
    </location>
</feature>
<name>X0BGQ5_FUSOX</name>
<keyword evidence="8" id="KW-0146">Chitin degradation</keyword>
<comment type="caution">
    <text evidence="14">Lacks conserved residue(s) required for the propagation of feature annotation.</text>
</comment>
<dbReference type="SUPFAM" id="SSF51445">
    <property type="entry name" value="(Trans)glycosidases"/>
    <property type="match status" value="1"/>
</dbReference>
<feature type="chain" id="PRO_5004936446" description="chitinase" evidence="18">
    <location>
        <begin position="23"/>
        <end position="2039"/>
    </location>
</feature>
<gene>
    <name evidence="22" type="ORF">FOQG_14280</name>
</gene>
<accession>X0BGQ5</accession>
<feature type="transmembrane region" description="Helical" evidence="17">
    <location>
        <begin position="1754"/>
        <end position="1772"/>
    </location>
</feature>
<dbReference type="SUPFAM" id="SSF54106">
    <property type="entry name" value="LysM domain"/>
    <property type="match status" value="1"/>
</dbReference>
<evidence type="ECO:0000256" key="14">
    <source>
        <dbReference type="PROSITE-ProRule" id="PRU00261"/>
    </source>
</evidence>
<evidence type="ECO:0000256" key="3">
    <source>
        <dbReference type="ARBA" id="ARBA00008682"/>
    </source>
</evidence>
<dbReference type="Proteomes" id="UP000030663">
    <property type="component" value="Unassembled WGS sequence"/>
</dbReference>
<feature type="compositionally biased region" description="Polar residues" evidence="16">
    <location>
        <begin position="1927"/>
        <end position="1937"/>
    </location>
</feature>
<keyword evidence="14" id="KW-1015">Disulfide bond</keyword>
<comment type="similarity">
    <text evidence="3">Belongs to the glycosyl hydrolase 18 family. Chitinase class V subfamily.</text>
</comment>
<feature type="region of interest" description="Disordered" evidence="16">
    <location>
        <begin position="1980"/>
        <end position="2039"/>
    </location>
</feature>
<keyword evidence="17" id="KW-0812">Transmembrane</keyword>
<dbReference type="HOGENOM" id="CLU_001671_0_0_1"/>
<evidence type="ECO:0000256" key="7">
    <source>
        <dbReference type="ARBA" id="ARBA00022801"/>
    </source>
</evidence>
<evidence type="ECO:0000256" key="15">
    <source>
        <dbReference type="RuleBase" id="RU000489"/>
    </source>
</evidence>
<dbReference type="InterPro" id="IPR053214">
    <property type="entry name" value="LysM12-like"/>
</dbReference>
<dbReference type="InterPro" id="IPR018392">
    <property type="entry name" value="LysM"/>
</dbReference>
<keyword evidence="23" id="KW-1185">Reference proteome</keyword>
<dbReference type="InterPro" id="IPR017853">
    <property type="entry name" value="GH"/>
</dbReference>
<dbReference type="Gene3D" id="3.20.20.80">
    <property type="entry name" value="Glycosidases"/>
    <property type="match status" value="1"/>
</dbReference>
<feature type="domain" description="Chitin-binding type-1" evidence="19">
    <location>
        <begin position="407"/>
        <end position="475"/>
    </location>
</feature>
<feature type="disulfide bond" evidence="14">
    <location>
        <begin position="437"/>
        <end position="451"/>
    </location>
</feature>
<keyword evidence="6 14" id="KW-0147">Chitin-binding</keyword>
<keyword evidence="9" id="KW-0843">Virulence</keyword>
<dbReference type="EC" id="3.2.1.14" evidence="4"/>
<dbReference type="PROSITE" id="PS51910">
    <property type="entry name" value="GH18_2"/>
    <property type="match status" value="1"/>
</dbReference>
<feature type="disulfide bond" evidence="14">
    <location>
        <begin position="432"/>
        <end position="444"/>
    </location>
</feature>
<evidence type="ECO:0000256" key="11">
    <source>
        <dbReference type="ARBA" id="ARBA00023295"/>
    </source>
</evidence>
<evidence type="ECO:0000256" key="8">
    <source>
        <dbReference type="ARBA" id="ARBA00023024"/>
    </source>
</evidence>
<dbReference type="CDD" id="cd00035">
    <property type="entry name" value="ChtBD1"/>
    <property type="match status" value="1"/>
</dbReference>
<dbReference type="Gene3D" id="3.30.60.10">
    <property type="entry name" value="Endochitinase-like"/>
    <property type="match status" value="1"/>
</dbReference>
<feature type="transmembrane region" description="Helical" evidence="17">
    <location>
        <begin position="1676"/>
        <end position="1698"/>
    </location>
</feature>
<evidence type="ECO:0000256" key="9">
    <source>
        <dbReference type="ARBA" id="ARBA00023026"/>
    </source>
</evidence>
<keyword evidence="10" id="KW-0119">Carbohydrate metabolism</keyword>
<evidence type="ECO:0000256" key="13">
    <source>
        <dbReference type="ARBA" id="ARBA00044955"/>
    </source>
</evidence>
<dbReference type="InterPro" id="IPR029070">
    <property type="entry name" value="Chitinase_insertion_sf"/>
</dbReference>
<feature type="domain" description="LysM" evidence="20">
    <location>
        <begin position="281"/>
        <end position="327"/>
    </location>
</feature>
<dbReference type="PANTHER" id="PTHR47700">
    <property type="entry name" value="V CHITINASE, PUTATIVE (AFU_ORTHOLOGUE AFUA_6G13720)-RELATED"/>
    <property type="match status" value="1"/>
</dbReference>
<dbReference type="CDD" id="cd00118">
    <property type="entry name" value="LysM"/>
    <property type="match status" value="1"/>
</dbReference>
<feature type="transmembrane region" description="Helical" evidence="17">
    <location>
        <begin position="1472"/>
        <end position="1491"/>
    </location>
</feature>
<dbReference type="EMBL" id="KI979334">
    <property type="protein sequence ID" value="EXK81320.1"/>
    <property type="molecule type" value="Genomic_DNA"/>
</dbReference>
<dbReference type="GO" id="GO:0008843">
    <property type="term" value="F:endochitinase activity"/>
    <property type="evidence" value="ECO:0007669"/>
    <property type="project" value="UniProtKB-EC"/>
</dbReference>
<evidence type="ECO:0000256" key="18">
    <source>
        <dbReference type="SAM" id="SignalP"/>
    </source>
</evidence>
<feature type="domain" description="LysM" evidence="20">
    <location>
        <begin position="346"/>
        <end position="394"/>
    </location>
</feature>
<dbReference type="InterPro" id="IPR001002">
    <property type="entry name" value="Chitin-bd_1"/>
</dbReference>
<dbReference type="PROSITE" id="PS51782">
    <property type="entry name" value="LYSM"/>
    <property type="match status" value="2"/>
</dbReference>
<dbReference type="SUPFAM" id="SSF54556">
    <property type="entry name" value="Chitinase insertion domain"/>
    <property type="match status" value="1"/>
</dbReference>
<feature type="compositionally biased region" description="Low complexity" evidence="16">
    <location>
        <begin position="1342"/>
        <end position="1366"/>
    </location>
</feature>
<dbReference type="GO" id="GO:0005576">
    <property type="term" value="C:extracellular region"/>
    <property type="evidence" value="ECO:0007669"/>
    <property type="project" value="UniProtKB-SubCell"/>
</dbReference>